<keyword evidence="2" id="KW-1185">Reference proteome</keyword>
<proteinExistence type="predicted"/>
<reference evidence="1 2" key="1">
    <citation type="journal article" date="2023" name="Sci. Data">
        <title>Genome assembly of the Korean intertidal mud-creeper Batillaria attramentaria.</title>
        <authorList>
            <person name="Patra A.K."/>
            <person name="Ho P.T."/>
            <person name="Jun S."/>
            <person name="Lee S.J."/>
            <person name="Kim Y."/>
            <person name="Won Y.J."/>
        </authorList>
    </citation>
    <scope>NUCLEOTIDE SEQUENCE [LARGE SCALE GENOMIC DNA]</scope>
    <source>
        <strain evidence="1">Wonlab-2016</strain>
    </source>
</reference>
<accession>A0ABD0KND3</accession>
<evidence type="ECO:0000313" key="1">
    <source>
        <dbReference type="EMBL" id="KAK7488614.1"/>
    </source>
</evidence>
<organism evidence="1 2">
    <name type="scientific">Batillaria attramentaria</name>
    <dbReference type="NCBI Taxonomy" id="370345"/>
    <lineage>
        <taxon>Eukaryota</taxon>
        <taxon>Metazoa</taxon>
        <taxon>Spiralia</taxon>
        <taxon>Lophotrochozoa</taxon>
        <taxon>Mollusca</taxon>
        <taxon>Gastropoda</taxon>
        <taxon>Caenogastropoda</taxon>
        <taxon>Sorbeoconcha</taxon>
        <taxon>Cerithioidea</taxon>
        <taxon>Batillariidae</taxon>
        <taxon>Batillaria</taxon>
    </lineage>
</organism>
<dbReference type="AlphaFoldDB" id="A0ABD0KND3"/>
<name>A0ABD0KND3_9CAEN</name>
<protein>
    <submittedName>
        <fullName evidence="1">Uncharacterized protein</fullName>
    </submittedName>
</protein>
<gene>
    <name evidence="1" type="ORF">BaRGS_00020067</name>
</gene>
<sequence length="96" mass="10463">MTRSQQPSAGYVAQAHSNVQGKQVMKKAIGEFGRVVSHGPFTWPGSRGAAVFKGSDPCSGYSLFNTVMFMRSAARLRSSQMVLFRLIALSLPEPWA</sequence>
<dbReference type="Proteomes" id="UP001519460">
    <property type="component" value="Unassembled WGS sequence"/>
</dbReference>
<comment type="caution">
    <text evidence="1">The sequence shown here is derived from an EMBL/GenBank/DDBJ whole genome shotgun (WGS) entry which is preliminary data.</text>
</comment>
<evidence type="ECO:0000313" key="2">
    <source>
        <dbReference type="Proteomes" id="UP001519460"/>
    </source>
</evidence>
<dbReference type="EMBL" id="JACVVK020000148">
    <property type="protein sequence ID" value="KAK7488614.1"/>
    <property type="molecule type" value="Genomic_DNA"/>
</dbReference>